<protein>
    <submittedName>
        <fullName evidence="2">Uncharacterized protein</fullName>
    </submittedName>
</protein>
<keyword evidence="3" id="KW-1185">Reference proteome</keyword>
<comment type="caution">
    <text evidence="2">The sequence shown here is derived from an EMBL/GenBank/DDBJ whole genome shotgun (WGS) entry which is preliminary data.</text>
</comment>
<evidence type="ECO:0000256" key="1">
    <source>
        <dbReference type="SAM" id="MobiDB-lite"/>
    </source>
</evidence>
<organism evidence="2">
    <name type="scientific">Salvia splendens</name>
    <name type="common">Scarlet sage</name>
    <dbReference type="NCBI Taxonomy" id="180675"/>
    <lineage>
        <taxon>Eukaryota</taxon>
        <taxon>Viridiplantae</taxon>
        <taxon>Streptophyta</taxon>
        <taxon>Embryophyta</taxon>
        <taxon>Tracheophyta</taxon>
        <taxon>Spermatophyta</taxon>
        <taxon>Magnoliopsida</taxon>
        <taxon>eudicotyledons</taxon>
        <taxon>Gunneridae</taxon>
        <taxon>Pentapetalae</taxon>
        <taxon>asterids</taxon>
        <taxon>lamiids</taxon>
        <taxon>Lamiales</taxon>
        <taxon>Lamiaceae</taxon>
        <taxon>Nepetoideae</taxon>
        <taxon>Mentheae</taxon>
        <taxon>Salviinae</taxon>
        <taxon>Salvia</taxon>
        <taxon>Salvia subgen. Calosphace</taxon>
        <taxon>core Calosphace</taxon>
    </lineage>
</organism>
<dbReference type="AlphaFoldDB" id="A0A8X8YXR2"/>
<reference evidence="2" key="2">
    <citation type="submission" date="2020-08" db="EMBL/GenBank/DDBJ databases">
        <title>Plant Genome Project.</title>
        <authorList>
            <person name="Zhang R.-G."/>
        </authorList>
    </citation>
    <scope>NUCLEOTIDE SEQUENCE</scope>
    <source>
        <strain evidence="2">Huo1</strain>
        <tissue evidence="2">Leaf</tissue>
    </source>
</reference>
<evidence type="ECO:0000313" key="3">
    <source>
        <dbReference type="Proteomes" id="UP000298416"/>
    </source>
</evidence>
<evidence type="ECO:0000313" key="2">
    <source>
        <dbReference type="EMBL" id="KAG6383672.1"/>
    </source>
</evidence>
<feature type="compositionally biased region" description="Low complexity" evidence="1">
    <location>
        <begin position="130"/>
        <end position="139"/>
    </location>
</feature>
<proteinExistence type="predicted"/>
<gene>
    <name evidence="2" type="ORF">SASPL_156565</name>
</gene>
<dbReference type="EMBL" id="PNBA02000448">
    <property type="protein sequence ID" value="KAG6383672.1"/>
    <property type="molecule type" value="Genomic_DNA"/>
</dbReference>
<accession>A0A8X8YXR2</accession>
<feature type="region of interest" description="Disordered" evidence="1">
    <location>
        <begin position="73"/>
        <end position="139"/>
    </location>
</feature>
<dbReference type="Proteomes" id="UP000298416">
    <property type="component" value="Unassembled WGS sequence"/>
</dbReference>
<sequence>MGSFLPNFGDLGMPEDLDLQHMLLKTRLKVVPFLTPIWWGLLTDVIKNDKALSEEILTTTWIQRRQPLCIRSSMRTSCQPSRRPIEPLGPLSFPPQVPTGPSDSAGPSTLDAGASPSTPDVRADTSTHVASAGPSTSAAGADMAYAEAAVEWHSREGNLRPIVRSVEDCFDNVESRWHSRMEEKGDVKYTIYAFTFLSRVSNSKRVSRRAGNGTWGGQTGPKMIQDS</sequence>
<name>A0A8X8YXR2_SALSN</name>
<feature type="region of interest" description="Disordered" evidence="1">
    <location>
        <begin position="207"/>
        <end position="227"/>
    </location>
</feature>
<reference evidence="2" key="1">
    <citation type="submission" date="2018-01" db="EMBL/GenBank/DDBJ databases">
        <authorList>
            <person name="Mao J.F."/>
        </authorList>
    </citation>
    <scope>NUCLEOTIDE SEQUENCE</scope>
    <source>
        <strain evidence="2">Huo1</strain>
        <tissue evidence="2">Leaf</tissue>
    </source>
</reference>